<dbReference type="InterPro" id="IPR033334">
    <property type="entry name" value="LNG1/2"/>
</dbReference>
<reference evidence="3" key="1">
    <citation type="submission" date="2017-07" db="EMBL/GenBank/DDBJ databases">
        <title>Taro Niue Genome Assembly and Annotation.</title>
        <authorList>
            <person name="Atibalentja N."/>
            <person name="Keating K."/>
            <person name="Fields C.J."/>
        </authorList>
    </citation>
    <scope>NUCLEOTIDE SEQUENCE</scope>
    <source>
        <strain evidence="3">Niue_2</strain>
        <tissue evidence="3">Leaf</tissue>
    </source>
</reference>
<comment type="caution">
    <text evidence="3">The sequence shown here is derived from an EMBL/GenBank/DDBJ whole genome shotgun (WGS) entry which is preliminary data.</text>
</comment>
<sequence length="1181" mass="131211">MSAKLLNVFGDENPDFQKQIGCMSGIFQMFDRQHLLTGRRLNGHNHKRLPSANAPLSSSYLQAESQAGTPRIVLEKNARKSFNENQRVSVESSGASFSTSCSSSFSSAECGKSNQRDPSLYERTAFRDRHLKCSAKLQVSDINRPLRPPPCQEIQESCTPSRQSLNFRDVVKDSIYRDSNGLSVKTSSKEEVKKHKIKHRDSPRPLPLSKSMDGSYLLGINEKPKMSRDLKESLRVLAKLKEAPRYFSEDKEPPRSSYEAKDGSFFPVPKETPRFSYDGREISYPSLDSRDNSKYSTRLRELPRLSLDSRQSSLRRSNFDSKSNSLVDGIGDRKSIQRSDRSLSLQQDLASHKPPSSVVAKLMGLEPMPLGSSKQDQLHLSKRCITKDSSTLDGLPKISSSSKSPRMPEESRQERPPCSPKGSLKDSVTPRLRTAEPTMKPISTSRLPIETAPWRQQNKSHGTQKIPFGSNGHVRKRHESVYSEVERKLRGLEFQQSNKDLRALKHILAAIQAKGLLETKKAEIRPVEVSDDNYSNVTTAGYDQNLRTRNRQTSQSNHPDNTLMKGANTSRPLESPIVIMKPAKSVNRAGIPASSVVHFDGLSNLRKVHIGDATDTKRVSVHSGTAKEHNSKLRMGENASQVFLCTDKKSERHGTGNSSQKTREMSHGSPRHPQSTRENSNGSMRTSGSSSPRLQQKKLDLERKSRPPTPTESTKQQKQSKHVSESVSPRGKIRPKAEKTQQNNDHLSEISSEMRNTSHYDDESSLRTESNVSFTSQLDVEVTSADRSAELDSIFTHQHGQSPPDKAVNDNAPGAQEKKSLLGFGEDAATELATTSLEHPSPVSVLDASFYRDDQPLSPVNKISNLFRGDDAQNYDIPRAANWKTGGPDSQLPNNPNCDSSSTMSHKKLESIENLLQKLRRLSASDDKAPAMDHIACLCENQNPEHRYVSEVLLASGLLLKDIGSAPMAPVPIQLHKSGYPINPDLFLVLEQTKTGILATLEQPHESSIRSKPDPEKLHRKLLFDTVNEILVQKLELTGPVPRPKTSPPAGKLTERTPTGKQLLKELCLEVERLQAYSHGSANLEEEDDTLKSVLCEDIMRQSGCWVDLDKEVPGLVLDIERSIFKDLIDEVVKGESAAPRVPAKSSRLRRQQLYTKVVGSGDSLGPPPPAEGDSISTWMG</sequence>
<dbReference type="EMBL" id="NMUH01000146">
    <property type="protein sequence ID" value="MQL72885.1"/>
    <property type="molecule type" value="Genomic_DNA"/>
</dbReference>
<protein>
    <recommendedName>
        <fullName evidence="2">DUF4378 domain-containing protein</fullName>
    </recommendedName>
</protein>
<evidence type="ECO:0000259" key="2">
    <source>
        <dbReference type="Pfam" id="PF14309"/>
    </source>
</evidence>
<feature type="compositionally biased region" description="Basic and acidic residues" evidence="1">
    <location>
        <begin position="247"/>
        <end position="262"/>
    </location>
</feature>
<feature type="region of interest" description="Disordered" evidence="1">
    <location>
        <begin position="181"/>
        <end position="210"/>
    </location>
</feature>
<feature type="domain" description="DUF4378" evidence="2">
    <location>
        <begin position="945"/>
        <end position="1131"/>
    </location>
</feature>
<dbReference type="InterPro" id="IPR025486">
    <property type="entry name" value="DUF4378"/>
</dbReference>
<feature type="compositionally biased region" description="Basic and acidic residues" evidence="1">
    <location>
        <begin position="406"/>
        <end position="415"/>
    </location>
</feature>
<proteinExistence type="predicted"/>
<dbReference type="Pfam" id="PF14309">
    <property type="entry name" value="DUF4378"/>
    <property type="match status" value="1"/>
</dbReference>
<feature type="compositionally biased region" description="Polar residues" evidence="1">
    <location>
        <begin position="740"/>
        <end position="755"/>
    </location>
</feature>
<feature type="region of interest" description="Disordered" evidence="1">
    <location>
        <begin position="83"/>
        <end position="116"/>
    </location>
</feature>
<gene>
    <name evidence="3" type="ORF">Taro_005269</name>
</gene>
<feature type="compositionally biased region" description="Polar residues" evidence="1">
    <location>
        <begin position="891"/>
        <end position="904"/>
    </location>
</feature>
<evidence type="ECO:0000256" key="1">
    <source>
        <dbReference type="SAM" id="MobiDB-lite"/>
    </source>
</evidence>
<dbReference type="OrthoDB" id="1929599at2759"/>
<evidence type="ECO:0000313" key="3">
    <source>
        <dbReference type="EMBL" id="MQL72885.1"/>
    </source>
</evidence>
<feature type="region of interest" description="Disordered" evidence="1">
    <location>
        <begin position="385"/>
        <end position="477"/>
    </location>
</feature>
<feature type="compositionally biased region" description="Basic and acidic residues" evidence="1">
    <location>
        <begin position="330"/>
        <end position="341"/>
    </location>
</feature>
<keyword evidence="4" id="KW-1185">Reference proteome</keyword>
<accession>A0A843TP93</accession>
<feature type="region of interest" description="Disordered" evidence="1">
    <location>
        <begin position="1159"/>
        <end position="1181"/>
    </location>
</feature>
<name>A0A843TP93_COLES</name>
<feature type="compositionally biased region" description="Polar residues" evidence="1">
    <location>
        <begin position="543"/>
        <end position="560"/>
    </location>
</feature>
<dbReference type="PANTHER" id="PTHR31680">
    <property type="entry name" value="LONGIFOLIA PROTEIN"/>
    <property type="match status" value="1"/>
</dbReference>
<feature type="compositionally biased region" description="Basic and acidic residues" evidence="1">
    <location>
        <begin position="625"/>
        <end position="635"/>
    </location>
</feature>
<feature type="compositionally biased region" description="Low complexity" evidence="1">
    <location>
        <begin position="91"/>
        <end position="113"/>
    </location>
</feature>
<feature type="compositionally biased region" description="Low complexity" evidence="1">
    <location>
        <begin position="679"/>
        <end position="691"/>
    </location>
</feature>
<dbReference type="AlphaFoldDB" id="A0A843TP93"/>
<feature type="region of interest" description="Disordered" evidence="1">
    <location>
        <begin position="882"/>
        <end position="904"/>
    </location>
</feature>
<feature type="compositionally biased region" description="Polar residues" evidence="1">
    <location>
        <begin position="454"/>
        <end position="463"/>
    </location>
</feature>
<feature type="region of interest" description="Disordered" evidence="1">
    <location>
        <begin position="309"/>
        <end position="356"/>
    </location>
</feature>
<evidence type="ECO:0000313" key="4">
    <source>
        <dbReference type="Proteomes" id="UP000652761"/>
    </source>
</evidence>
<feature type="region of interest" description="Disordered" evidence="1">
    <location>
        <begin position="543"/>
        <end position="569"/>
    </location>
</feature>
<feature type="compositionally biased region" description="Basic and acidic residues" evidence="1">
    <location>
        <begin position="756"/>
        <end position="766"/>
    </location>
</feature>
<feature type="region of interest" description="Disordered" evidence="1">
    <location>
        <begin position="247"/>
        <end position="272"/>
    </location>
</feature>
<dbReference type="Proteomes" id="UP000652761">
    <property type="component" value="Unassembled WGS sequence"/>
</dbReference>
<dbReference type="GO" id="GO:0051513">
    <property type="term" value="P:regulation of monopolar cell growth"/>
    <property type="evidence" value="ECO:0007669"/>
    <property type="project" value="InterPro"/>
</dbReference>
<feature type="region of interest" description="Disordered" evidence="1">
    <location>
        <begin position="615"/>
        <end position="772"/>
    </location>
</feature>
<feature type="compositionally biased region" description="Polar residues" evidence="1">
    <location>
        <begin position="387"/>
        <end position="404"/>
    </location>
</feature>
<dbReference type="PANTHER" id="PTHR31680:SF4">
    <property type="entry name" value="LONGIFOLIA PROTEIN"/>
    <property type="match status" value="1"/>
</dbReference>
<feature type="non-terminal residue" evidence="3">
    <location>
        <position position="1"/>
    </location>
</feature>
<organism evidence="3 4">
    <name type="scientific">Colocasia esculenta</name>
    <name type="common">Wild taro</name>
    <name type="synonym">Arum esculentum</name>
    <dbReference type="NCBI Taxonomy" id="4460"/>
    <lineage>
        <taxon>Eukaryota</taxon>
        <taxon>Viridiplantae</taxon>
        <taxon>Streptophyta</taxon>
        <taxon>Embryophyta</taxon>
        <taxon>Tracheophyta</taxon>
        <taxon>Spermatophyta</taxon>
        <taxon>Magnoliopsida</taxon>
        <taxon>Liliopsida</taxon>
        <taxon>Araceae</taxon>
        <taxon>Aroideae</taxon>
        <taxon>Colocasieae</taxon>
        <taxon>Colocasia</taxon>
    </lineage>
</organism>